<dbReference type="Gene3D" id="3.20.20.150">
    <property type="entry name" value="Divalent-metal-dependent TIM barrel enzymes"/>
    <property type="match status" value="1"/>
</dbReference>
<sequence length="296" mass="35211">MNRFLIGQYGAFDEAKFRRDFRADFYGIEACLFEDESDKQRLIEASSKHGFRTGIHFPFRAGGSVVRDALFLAQDAAVRSQAYERIQRELEELVPVNPDYVLFHYPKPVIMDDRVDWSQWRFADRSEYEYESGYSFDELKARSEELFVWLSAKGEEYRFTPLLEFDALNRYVYETDFLERLLDRYPRIRLCLDTGRLHVQDCLDPYFDAKAIISKFVRFTDSIHLKNVRVTDQITLNNHPVLPRLKPEDGWAPIEDYLSLFKAGNPDVMIMFEHRSDWVSDEELEDCYRWVEQLLR</sequence>
<evidence type="ECO:0000313" key="2">
    <source>
        <dbReference type="Proteomes" id="UP000479114"/>
    </source>
</evidence>
<dbReference type="Proteomes" id="UP000479114">
    <property type="component" value="Chromosome"/>
</dbReference>
<dbReference type="KEGG" id="prz:GZH47_30690"/>
<reference evidence="1 2" key="1">
    <citation type="submission" date="2020-02" db="EMBL/GenBank/DDBJ databases">
        <title>Paenibacillus sp. nov., isolated from rhizosphere soil of tomato.</title>
        <authorList>
            <person name="Weon H.-Y."/>
            <person name="Lee S.A."/>
        </authorList>
    </citation>
    <scope>NUCLEOTIDE SEQUENCE [LARGE SCALE GENOMIC DNA]</scope>
    <source>
        <strain evidence="1 2">14171R-81</strain>
    </source>
</reference>
<name>A0A6C0PAB7_9BACL</name>
<dbReference type="InterPro" id="IPR036237">
    <property type="entry name" value="Xyl_isomerase-like_sf"/>
</dbReference>
<dbReference type="SUPFAM" id="SSF51658">
    <property type="entry name" value="Xylose isomerase-like"/>
    <property type="match status" value="1"/>
</dbReference>
<proteinExistence type="predicted"/>
<keyword evidence="2" id="KW-1185">Reference proteome</keyword>
<protein>
    <submittedName>
        <fullName evidence="1">TIM barrel protein</fullName>
    </submittedName>
</protein>
<dbReference type="AlphaFoldDB" id="A0A6C0PAB7"/>
<dbReference type="EMBL" id="CP048286">
    <property type="protein sequence ID" value="QHW35386.1"/>
    <property type="molecule type" value="Genomic_DNA"/>
</dbReference>
<gene>
    <name evidence="1" type="ORF">GZH47_30690</name>
</gene>
<accession>A0A6C0PAB7</accession>
<organism evidence="1 2">
    <name type="scientific">Paenibacillus rhizovicinus</name>
    <dbReference type="NCBI Taxonomy" id="2704463"/>
    <lineage>
        <taxon>Bacteria</taxon>
        <taxon>Bacillati</taxon>
        <taxon>Bacillota</taxon>
        <taxon>Bacilli</taxon>
        <taxon>Bacillales</taxon>
        <taxon>Paenibacillaceae</taxon>
        <taxon>Paenibacillus</taxon>
    </lineage>
</organism>
<evidence type="ECO:0000313" key="1">
    <source>
        <dbReference type="EMBL" id="QHW35386.1"/>
    </source>
</evidence>